<dbReference type="InterPro" id="IPR003661">
    <property type="entry name" value="HisK_dim/P_dom"/>
</dbReference>
<dbReference type="EMBL" id="CTRP01000016">
    <property type="protein sequence ID" value="CQR75154.1"/>
    <property type="molecule type" value="Genomic_DNA"/>
</dbReference>
<keyword evidence="12" id="KW-0406">Ion transport</keyword>
<evidence type="ECO:0000313" key="12">
    <source>
        <dbReference type="EMBL" id="CQR75154.1"/>
    </source>
</evidence>
<feature type="transmembrane region" description="Helical" evidence="9">
    <location>
        <begin position="40"/>
        <end position="60"/>
    </location>
</feature>
<dbReference type="SUPFAM" id="SSF55781">
    <property type="entry name" value="GAF domain-like"/>
    <property type="match status" value="1"/>
</dbReference>
<dbReference type="NCBIfam" id="TIGR00229">
    <property type="entry name" value="sensory_box"/>
    <property type="match status" value="1"/>
</dbReference>
<feature type="transmembrane region" description="Helical" evidence="9">
    <location>
        <begin position="6"/>
        <end position="28"/>
    </location>
</feature>
<comment type="catalytic activity">
    <reaction evidence="1">
        <text>ATP + protein L-histidine = ADP + protein N-phospho-L-histidine.</text>
        <dbReference type="EC" id="2.7.13.3"/>
    </reaction>
</comment>
<dbReference type="EC" id="2.7.13.3" evidence="3"/>
<dbReference type="Pfam" id="PF00512">
    <property type="entry name" value="HisKA"/>
    <property type="match status" value="1"/>
</dbReference>
<evidence type="ECO:0000256" key="1">
    <source>
        <dbReference type="ARBA" id="ARBA00000085"/>
    </source>
</evidence>
<dbReference type="PANTHER" id="PTHR43711">
    <property type="entry name" value="TWO-COMPONENT HISTIDINE KINASE"/>
    <property type="match status" value="1"/>
</dbReference>
<proteinExistence type="predicted"/>
<evidence type="ECO:0000256" key="7">
    <source>
        <dbReference type="ARBA" id="ARBA00023012"/>
    </source>
</evidence>
<organism evidence="12 13">
    <name type="scientific">Sporomusa ovata</name>
    <dbReference type="NCBI Taxonomy" id="2378"/>
    <lineage>
        <taxon>Bacteria</taxon>
        <taxon>Bacillati</taxon>
        <taxon>Bacillota</taxon>
        <taxon>Negativicutes</taxon>
        <taxon>Selenomonadales</taxon>
        <taxon>Sporomusaceae</taxon>
        <taxon>Sporomusa</taxon>
    </lineage>
</organism>
<dbReference type="SMART" id="SM00091">
    <property type="entry name" value="PAS"/>
    <property type="match status" value="1"/>
</dbReference>
<keyword evidence="7" id="KW-0902">Two-component regulatory system</keyword>
<dbReference type="InterPro" id="IPR035965">
    <property type="entry name" value="PAS-like_dom_sf"/>
</dbReference>
<dbReference type="Gene3D" id="3.30.565.10">
    <property type="entry name" value="Histidine kinase-like ATPase, C-terminal domain"/>
    <property type="match status" value="1"/>
</dbReference>
<evidence type="ECO:0000259" key="11">
    <source>
        <dbReference type="PROSITE" id="PS50112"/>
    </source>
</evidence>
<evidence type="ECO:0000256" key="3">
    <source>
        <dbReference type="ARBA" id="ARBA00012438"/>
    </source>
</evidence>
<dbReference type="InterPro" id="IPR000014">
    <property type="entry name" value="PAS"/>
</dbReference>
<dbReference type="SUPFAM" id="SSF55874">
    <property type="entry name" value="ATPase domain of HSP90 chaperone/DNA topoisomerase II/histidine kinase"/>
    <property type="match status" value="1"/>
</dbReference>
<evidence type="ECO:0000259" key="10">
    <source>
        <dbReference type="PROSITE" id="PS50109"/>
    </source>
</evidence>
<dbReference type="InterPro" id="IPR036890">
    <property type="entry name" value="HATPase_C_sf"/>
</dbReference>
<keyword evidence="4" id="KW-0597">Phosphoprotein</keyword>
<keyword evidence="8 9" id="KW-0472">Membrane</keyword>
<dbReference type="InterPro" id="IPR005467">
    <property type="entry name" value="His_kinase_dom"/>
</dbReference>
<dbReference type="PANTHER" id="PTHR43711:SF1">
    <property type="entry name" value="HISTIDINE KINASE 1"/>
    <property type="match status" value="1"/>
</dbReference>
<dbReference type="FunFam" id="1.10.287.130:FF:000001">
    <property type="entry name" value="Two-component sensor histidine kinase"/>
    <property type="match status" value="1"/>
</dbReference>
<dbReference type="GO" id="GO:0034220">
    <property type="term" value="P:monoatomic ion transmembrane transport"/>
    <property type="evidence" value="ECO:0007669"/>
    <property type="project" value="UniProtKB-KW"/>
</dbReference>
<keyword evidence="12" id="KW-0407">Ion channel</keyword>
<name>A0A0U1L8D7_9FIRM</name>
<dbReference type="CDD" id="cd00075">
    <property type="entry name" value="HATPase"/>
    <property type="match status" value="1"/>
</dbReference>
<dbReference type="Proteomes" id="UP000049855">
    <property type="component" value="Unassembled WGS sequence"/>
</dbReference>
<dbReference type="SMART" id="SM00387">
    <property type="entry name" value="HATPase_c"/>
    <property type="match status" value="1"/>
</dbReference>
<dbReference type="SUPFAM" id="SSF47384">
    <property type="entry name" value="Homodimeric domain of signal transducing histidine kinase"/>
    <property type="match status" value="1"/>
</dbReference>
<dbReference type="AlphaFoldDB" id="A0A0U1L8D7"/>
<dbReference type="SUPFAM" id="SSF55785">
    <property type="entry name" value="PYP-like sensor domain (PAS domain)"/>
    <property type="match status" value="1"/>
</dbReference>
<dbReference type="InterPro" id="IPR013656">
    <property type="entry name" value="PAS_4"/>
</dbReference>
<dbReference type="RefSeq" id="WP_021171369.1">
    <property type="nucleotide sequence ID" value="NZ_CTRP01000016.1"/>
</dbReference>
<dbReference type="Gene3D" id="3.30.450.20">
    <property type="entry name" value="PAS domain"/>
    <property type="match status" value="1"/>
</dbReference>
<dbReference type="InterPro" id="IPR050736">
    <property type="entry name" value="Sensor_HK_Regulatory"/>
</dbReference>
<dbReference type="CDD" id="cd00082">
    <property type="entry name" value="HisKA"/>
    <property type="match status" value="1"/>
</dbReference>
<dbReference type="InterPro" id="IPR003594">
    <property type="entry name" value="HATPase_dom"/>
</dbReference>
<dbReference type="SMART" id="SM00388">
    <property type="entry name" value="HisKA"/>
    <property type="match status" value="1"/>
</dbReference>
<dbReference type="PROSITE" id="PS50112">
    <property type="entry name" value="PAS"/>
    <property type="match status" value="1"/>
</dbReference>
<keyword evidence="9" id="KW-0812">Transmembrane</keyword>
<dbReference type="Pfam" id="PF02518">
    <property type="entry name" value="HATPase_c"/>
    <property type="match status" value="1"/>
</dbReference>
<evidence type="ECO:0000256" key="2">
    <source>
        <dbReference type="ARBA" id="ARBA00004370"/>
    </source>
</evidence>
<dbReference type="Pfam" id="PF08448">
    <property type="entry name" value="PAS_4"/>
    <property type="match status" value="1"/>
</dbReference>
<dbReference type="PROSITE" id="PS50109">
    <property type="entry name" value="HIS_KIN"/>
    <property type="match status" value="1"/>
</dbReference>
<dbReference type="PRINTS" id="PR00344">
    <property type="entry name" value="BCTRLSENSOR"/>
</dbReference>
<evidence type="ECO:0000256" key="6">
    <source>
        <dbReference type="ARBA" id="ARBA00022777"/>
    </source>
</evidence>
<dbReference type="InterPro" id="IPR036097">
    <property type="entry name" value="HisK_dim/P_sf"/>
</dbReference>
<reference evidence="13" key="1">
    <citation type="submission" date="2015-03" db="EMBL/GenBank/DDBJ databases">
        <authorList>
            <person name="Nijsse Bart"/>
        </authorList>
    </citation>
    <scope>NUCLEOTIDE SEQUENCE [LARGE SCALE GENOMIC DNA]</scope>
</reference>
<dbReference type="FunFam" id="3.30.565.10:FF:000006">
    <property type="entry name" value="Sensor histidine kinase WalK"/>
    <property type="match status" value="1"/>
</dbReference>
<keyword evidence="13" id="KW-1185">Reference proteome</keyword>
<dbReference type="GO" id="GO:0000155">
    <property type="term" value="F:phosphorelay sensor kinase activity"/>
    <property type="evidence" value="ECO:0007669"/>
    <property type="project" value="InterPro"/>
</dbReference>
<evidence type="ECO:0000256" key="5">
    <source>
        <dbReference type="ARBA" id="ARBA00022679"/>
    </source>
</evidence>
<dbReference type="GO" id="GO:0016020">
    <property type="term" value="C:membrane"/>
    <property type="evidence" value="ECO:0007669"/>
    <property type="project" value="UniProtKB-SubCell"/>
</dbReference>
<evidence type="ECO:0000313" key="13">
    <source>
        <dbReference type="Proteomes" id="UP000049855"/>
    </source>
</evidence>
<sequence length="626" mass="70186">MNSLSIKAHLWIAFAVIPIIPVIFLSTLQLVQTKEPSLESVVLNIAITLVFTLLAGYFHAKRINNTLKILVEYIQEVMSEGYEIKPVSFPRFAPCEFPMMAEQFFIMAQKTKEGQNALLELNAELEQRVEERTESIQRTNHELAILNQLITPTTPYPGGAKIIEGCLKQFFELTGVKVNLYLTKPVVSLMGPFAEDMSGINDNEAAARPRHKNAHRYYIQPIRSGNTTFGHLVVSNSPLSQADKNFLETLSCSAGMIIQKEMLSQTLQKNNAVLKAVLESMNDAITLVDNRREVAYANGRMAKLLGITGDKLRGLPEEYIFDAIAGRLSQADRQIIQQARQKYGIYKFKLLSGVGQQYMMLSAFPVTSDENYTIGKGFVWWDVTKAQEVDKLKSDLISMVSHEFKTPITSIKGSVETLLRVDAEWEEDFKREMLTGIHEDIDRIQELVNDWLDISRIDAKAIGLDREPVRPSVVVDNAIKKLPKHFASGVTIESTVEKSLPFIYGDRIRLAQVMLNLFTNAIRYNERSPQIKILASYDEKYVHISVADNGIGINSEHLDKVFDRFYCVENGKIRPSGSTGLGLAICKGIVEAHGGCIRAESSQGLGSVFTISIPQYNCDGDKYEET</sequence>
<dbReference type="Gene3D" id="1.10.287.130">
    <property type="match status" value="1"/>
</dbReference>
<feature type="domain" description="Histidine kinase" evidence="10">
    <location>
        <begin position="399"/>
        <end position="617"/>
    </location>
</feature>
<dbReference type="InterPro" id="IPR004358">
    <property type="entry name" value="Sig_transdc_His_kin-like_C"/>
</dbReference>
<keyword evidence="9" id="KW-1133">Transmembrane helix</keyword>
<evidence type="ECO:0000256" key="8">
    <source>
        <dbReference type="ARBA" id="ARBA00023136"/>
    </source>
</evidence>
<gene>
    <name evidence="12" type="ORF">SpAn4DRAFT_4518</name>
</gene>
<feature type="domain" description="PAS" evidence="11">
    <location>
        <begin position="270"/>
        <end position="314"/>
    </location>
</feature>
<accession>A0A0U1L8D7</accession>
<protein>
    <recommendedName>
        <fullName evidence="3">histidine kinase</fullName>
        <ecNumber evidence="3">2.7.13.3</ecNumber>
    </recommendedName>
</protein>
<evidence type="ECO:0000256" key="4">
    <source>
        <dbReference type="ARBA" id="ARBA00022553"/>
    </source>
</evidence>
<keyword evidence="5 12" id="KW-0808">Transferase</keyword>
<evidence type="ECO:0000256" key="9">
    <source>
        <dbReference type="SAM" id="Phobius"/>
    </source>
</evidence>
<keyword evidence="12" id="KW-0813">Transport</keyword>
<comment type="subcellular location">
    <subcellularLocation>
        <location evidence="2">Membrane</location>
    </subcellularLocation>
</comment>
<keyword evidence="6 12" id="KW-0418">Kinase</keyword>
<dbReference type="CDD" id="cd00130">
    <property type="entry name" value="PAS"/>
    <property type="match status" value="1"/>
</dbReference>